<dbReference type="RefSeq" id="WP_076837948.1">
    <property type="nucleotide sequence ID" value="NZ_CP019434.1"/>
</dbReference>
<dbReference type="EMBL" id="CP019434">
    <property type="protein sequence ID" value="APZ44301.1"/>
    <property type="molecule type" value="Genomic_DNA"/>
</dbReference>
<keyword evidence="2" id="KW-1185">Reference proteome</keyword>
<dbReference type="NCBIfam" id="TIGR02165">
    <property type="entry name" value="cas5_6_GSU0054"/>
    <property type="match status" value="1"/>
</dbReference>
<organism evidence="1 2">
    <name type="scientific">Acidihalobacter ferrooxydans</name>
    <dbReference type="NCBI Taxonomy" id="1765967"/>
    <lineage>
        <taxon>Bacteria</taxon>
        <taxon>Pseudomonadati</taxon>
        <taxon>Pseudomonadota</taxon>
        <taxon>Gammaproteobacteria</taxon>
        <taxon>Chromatiales</taxon>
        <taxon>Ectothiorhodospiraceae</taxon>
        <taxon>Acidihalobacter</taxon>
    </lineage>
</organism>
<sequence length="258" mass="29175">MSLLATKGRLCPQSGASHRLAEQATTARFILAGKPLPRVEDSLRIGELVRSAVMSRSRKVLGEDQIPPNFSGHDMPAGNRHRHAFYLPSDSNSDGRIDRIVLHVPDGMDKNQQRVLAGLERLWSGNGAKWRLVLEEIGDERVGGALTHSCAIWTSVTPYLHPWHVKKRFTLEDQIRRECRERGLPEPIHLERLNEIRVGSRLCGPIRFQRFRARRRNPPDRHGSFWRLTFPEPISGPLALGFGAHFGLGLFIAQTRDP</sequence>
<protein>
    <submittedName>
        <fullName evidence="1">Type I-U CRISPR-associated protein Cas5/Cas6</fullName>
    </submittedName>
</protein>
<evidence type="ECO:0000313" key="1">
    <source>
        <dbReference type="EMBL" id="APZ44301.1"/>
    </source>
</evidence>
<reference evidence="1 2" key="1">
    <citation type="submission" date="2017-01" db="EMBL/GenBank/DDBJ databases">
        <title>Draft sequence of Acidihalobacter ferrooxidans strain DSM 14175 (strain V8).</title>
        <authorList>
            <person name="Khaleque H.N."/>
            <person name="Ramsay J.P."/>
            <person name="Murphy R.J.T."/>
            <person name="Kaksonen A.H."/>
            <person name="Boxall N.J."/>
            <person name="Watkin E.L.J."/>
        </authorList>
    </citation>
    <scope>NUCLEOTIDE SEQUENCE [LARGE SCALE GENOMIC DNA]</scope>
    <source>
        <strain evidence="1 2">V8</strain>
    </source>
</reference>
<gene>
    <name evidence="1" type="ORF">BW247_15370</name>
</gene>
<accession>A0A1P8UKD5</accession>
<dbReference type="InterPro" id="IPR019089">
    <property type="entry name" value="Cas_GSU0054"/>
</dbReference>
<dbReference type="Proteomes" id="UP000243807">
    <property type="component" value="Chromosome"/>
</dbReference>
<name>A0A1P8UKD5_9GAMM</name>
<proteinExistence type="predicted"/>
<dbReference type="KEGG" id="afy:BW247_15370"/>
<evidence type="ECO:0000313" key="2">
    <source>
        <dbReference type="Proteomes" id="UP000243807"/>
    </source>
</evidence>
<dbReference type="STRING" id="1765967.BW247_15370"/>
<dbReference type="AlphaFoldDB" id="A0A1P8UKD5"/>